<dbReference type="PANTHER" id="PTHR23021:SF22">
    <property type="entry name" value="SERPENTINE RECEPTOR, CLASS T"/>
    <property type="match status" value="1"/>
</dbReference>
<dbReference type="AlphaFoldDB" id="A0A9P1IVD8"/>
<keyword evidence="3" id="KW-1185">Reference proteome</keyword>
<dbReference type="SUPFAM" id="SSF81321">
    <property type="entry name" value="Family A G protein-coupled receptor-like"/>
    <property type="match status" value="1"/>
</dbReference>
<organism evidence="2 3">
    <name type="scientific">Caenorhabditis angaria</name>
    <dbReference type="NCBI Taxonomy" id="860376"/>
    <lineage>
        <taxon>Eukaryota</taxon>
        <taxon>Metazoa</taxon>
        <taxon>Ecdysozoa</taxon>
        <taxon>Nematoda</taxon>
        <taxon>Chromadorea</taxon>
        <taxon>Rhabditida</taxon>
        <taxon>Rhabditina</taxon>
        <taxon>Rhabditomorpha</taxon>
        <taxon>Rhabditoidea</taxon>
        <taxon>Rhabditidae</taxon>
        <taxon>Peloderinae</taxon>
        <taxon>Caenorhabditis</taxon>
    </lineage>
</organism>
<feature type="transmembrane region" description="Helical" evidence="1">
    <location>
        <begin position="235"/>
        <end position="259"/>
    </location>
</feature>
<keyword evidence="1" id="KW-1133">Transmembrane helix</keyword>
<accession>A0A9P1IVD8</accession>
<gene>
    <name evidence="2" type="ORF">CAMP_LOCUS14381</name>
</gene>
<feature type="transmembrane region" description="Helical" evidence="1">
    <location>
        <begin position="195"/>
        <end position="215"/>
    </location>
</feature>
<dbReference type="OrthoDB" id="5873245at2759"/>
<dbReference type="EMBL" id="CANHGI010000005">
    <property type="protein sequence ID" value="CAI5451744.1"/>
    <property type="molecule type" value="Genomic_DNA"/>
</dbReference>
<sequence>MNSFLYYGDSTSIPNYNCSQFQKVDEPRIIPGIIDIAFGVFVIFLYIPSLYVFYKQSRIVCFKIMFLLGITDCGAITVNSVITGYLLIRGASFCDSPNFIYISGAIGLGFWCSACMTCLILVLNRTLDMVSPLLVKVYFRGYSTYFVLACPIIYGLFFTFCTPPILFSAQHRTWFFDPLIKKNMTLEYTNIPHTINNFGIVVLTTMLYVFFCLKVRKQFSKSSFRIKRTNRQRQIFIQSTLLCMFHLSASIVYVIMQFVTVPEWLTYFSQYLWQLAHGCPVIVYLFFNHKVRGALLLLFSTTSSYQEKSSLFIPMSIQANPPKSDELQPFNIKD</sequence>
<feature type="transmembrane region" description="Helical" evidence="1">
    <location>
        <begin position="144"/>
        <end position="167"/>
    </location>
</feature>
<feature type="transmembrane region" description="Helical" evidence="1">
    <location>
        <begin position="66"/>
        <end position="88"/>
    </location>
</feature>
<evidence type="ECO:0000313" key="2">
    <source>
        <dbReference type="EMBL" id="CAI5451744.1"/>
    </source>
</evidence>
<keyword evidence="1" id="KW-0812">Transmembrane</keyword>
<feature type="transmembrane region" description="Helical" evidence="1">
    <location>
        <begin position="271"/>
        <end position="287"/>
    </location>
</feature>
<dbReference type="Gene3D" id="1.20.1070.10">
    <property type="entry name" value="Rhodopsin 7-helix transmembrane proteins"/>
    <property type="match status" value="1"/>
</dbReference>
<comment type="caution">
    <text evidence="2">The sequence shown here is derived from an EMBL/GenBank/DDBJ whole genome shotgun (WGS) entry which is preliminary data.</text>
</comment>
<feature type="transmembrane region" description="Helical" evidence="1">
    <location>
        <begin position="100"/>
        <end position="123"/>
    </location>
</feature>
<dbReference type="Proteomes" id="UP001152747">
    <property type="component" value="Unassembled WGS sequence"/>
</dbReference>
<proteinExistence type="predicted"/>
<dbReference type="InterPro" id="IPR019425">
    <property type="entry name" value="7TM_GPCR_serpentine_rcpt_Srt"/>
</dbReference>
<evidence type="ECO:0000256" key="1">
    <source>
        <dbReference type="SAM" id="Phobius"/>
    </source>
</evidence>
<keyword evidence="1" id="KW-0472">Membrane</keyword>
<dbReference type="PANTHER" id="PTHR23021">
    <property type="entry name" value="SERPENTINE RECEPTOR, CLASS T"/>
    <property type="match status" value="1"/>
</dbReference>
<reference evidence="2" key="1">
    <citation type="submission" date="2022-11" db="EMBL/GenBank/DDBJ databases">
        <authorList>
            <person name="Kikuchi T."/>
        </authorList>
    </citation>
    <scope>NUCLEOTIDE SEQUENCE</scope>
    <source>
        <strain evidence="2">PS1010</strain>
    </source>
</reference>
<dbReference type="Pfam" id="PF10321">
    <property type="entry name" value="7TM_GPCR_Srt"/>
    <property type="match status" value="1"/>
</dbReference>
<feature type="transmembrane region" description="Helical" evidence="1">
    <location>
        <begin position="29"/>
        <end position="54"/>
    </location>
</feature>
<evidence type="ECO:0000313" key="3">
    <source>
        <dbReference type="Proteomes" id="UP001152747"/>
    </source>
</evidence>
<name>A0A9P1IVD8_9PELO</name>
<protein>
    <submittedName>
        <fullName evidence="2">Uncharacterized protein</fullName>
    </submittedName>
</protein>